<dbReference type="PANTHER" id="PTHR43065:SF49">
    <property type="entry name" value="HISTIDINE KINASE"/>
    <property type="match status" value="1"/>
</dbReference>
<dbReference type="Pfam" id="PF02518">
    <property type="entry name" value="HATPase_c"/>
    <property type="match status" value="1"/>
</dbReference>
<dbReference type="Pfam" id="PF00512">
    <property type="entry name" value="HisKA"/>
    <property type="match status" value="1"/>
</dbReference>
<keyword evidence="6" id="KW-1185">Reference proteome</keyword>
<dbReference type="SMART" id="SM00387">
    <property type="entry name" value="HATPase_c"/>
    <property type="match status" value="1"/>
</dbReference>
<dbReference type="InterPro" id="IPR003661">
    <property type="entry name" value="HisK_dim/P_dom"/>
</dbReference>
<dbReference type="SMART" id="SM00065">
    <property type="entry name" value="GAF"/>
    <property type="match status" value="1"/>
</dbReference>
<dbReference type="Gene3D" id="3.30.565.10">
    <property type="entry name" value="Histidine kinase-like ATPase, C-terminal domain"/>
    <property type="match status" value="1"/>
</dbReference>
<dbReference type="RefSeq" id="WP_203169684.1">
    <property type="nucleotide sequence ID" value="NZ_JAEVLS010000005.1"/>
</dbReference>
<comment type="catalytic activity">
    <reaction evidence="1">
        <text>ATP + protein L-histidine = ADP + protein N-phospho-L-histidine.</text>
        <dbReference type="EC" id="2.7.13.3"/>
    </reaction>
</comment>
<gene>
    <name evidence="5" type="ORF">JM946_22805</name>
</gene>
<dbReference type="InterPro" id="IPR036097">
    <property type="entry name" value="HisK_dim/P_sf"/>
</dbReference>
<protein>
    <recommendedName>
        <fullName evidence="2">histidine kinase</fullName>
        <ecNumber evidence="2">2.7.13.3</ecNumber>
    </recommendedName>
</protein>
<evidence type="ECO:0000256" key="3">
    <source>
        <dbReference type="ARBA" id="ARBA00022553"/>
    </source>
</evidence>
<dbReference type="CDD" id="cd00082">
    <property type="entry name" value="HisKA"/>
    <property type="match status" value="1"/>
</dbReference>
<dbReference type="Pfam" id="PF01590">
    <property type="entry name" value="GAF"/>
    <property type="match status" value="1"/>
</dbReference>
<dbReference type="EC" id="2.7.13.3" evidence="2"/>
<dbReference type="InterPro" id="IPR003018">
    <property type="entry name" value="GAF"/>
</dbReference>
<dbReference type="InterPro" id="IPR004358">
    <property type="entry name" value="Sig_transdc_His_kin-like_C"/>
</dbReference>
<dbReference type="InterPro" id="IPR005467">
    <property type="entry name" value="His_kinase_dom"/>
</dbReference>
<proteinExistence type="predicted"/>
<dbReference type="SUPFAM" id="SSF55874">
    <property type="entry name" value="ATPase domain of HSP90 chaperone/DNA topoisomerase II/histidine kinase"/>
    <property type="match status" value="1"/>
</dbReference>
<evidence type="ECO:0000256" key="2">
    <source>
        <dbReference type="ARBA" id="ARBA00012438"/>
    </source>
</evidence>
<dbReference type="PRINTS" id="PR00344">
    <property type="entry name" value="BCTRLSENSOR"/>
</dbReference>
<reference evidence="5 6" key="1">
    <citation type="journal article" date="2021" name="Int. J. Syst. Evol. Microbiol.">
        <title>Steroidobacter gossypii sp. nov., isolated from soil of cotton cropping field.</title>
        <authorList>
            <person name="Huang R."/>
            <person name="Yang S."/>
            <person name="Zhen C."/>
            <person name="Liu W."/>
        </authorList>
    </citation>
    <scope>NUCLEOTIDE SEQUENCE [LARGE SCALE GENOMIC DNA]</scope>
    <source>
        <strain evidence="5 6">S1-65</strain>
    </source>
</reference>
<keyword evidence="3" id="KW-0597">Phosphoprotein</keyword>
<evidence type="ECO:0000259" key="4">
    <source>
        <dbReference type="PROSITE" id="PS50109"/>
    </source>
</evidence>
<organism evidence="5 6">
    <name type="scientific">Steroidobacter gossypii</name>
    <dbReference type="NCBI Taxonomy" id="2805490"/>
    <lineage>
        <taxon>Bacteria</taxon>
        <taxon>Pseudomonadati</taxon>
        <taxon>Pseudomonadota</taxon>
        <taxon>Gammaproteobacteria</taxon>
        <taxon>Steroidobacterales</taxon>
        <taxon>Steroidobacteraceae</taxon>
        <taxon>Steroidobacter</taxon>
    </lineage>
</organism>
<accession>A0ABS1X2Y1</accession>
<evidence type="ECO:0000313" key="6">
    <source>
        <dbReference type="Proteomes" id="UP000661077"/>
    </source>
</evidence>
<dbReference type="EMBL" id="JAEVLS010000005">
    <property type="protein sequence ID" value="MBM0107582.1"/>
    <property type="molecule type" value="Genomic_DNA"/>
</dbReference>
<dbReference type="SUPFAM" id="SSF47384">
    <property type="entry name" value="Homodimeric domain of signal transducing histidine kinase"/>
    <property type="match status" value="1"/>
</dbReference>
<dbReference type="InterPro" id="IPR003594">
    <property type="entry name" value="HATPase_dom"/>
</dbReference>
<name>A0ABS1X2Y1_9GAMM</name>
<dbReference type="Gene3D" id="3.30.450.40">
    <property type="match status" value="1"/>
</dbReference>
<dbReference type="Proteomes" id="UP000661077">
    <property type="component" value="Unassembled WGS sequence"/>
</dbReference>
<dbReference type="PROSITE" id="PS50109">
    <property type="entry name" value="HIS_KIN"/>
    <property type="match status" value="1"/>
</dbReference>
<dbReference type="InterPro" id="IPR029016">
    <property type="entry name" value="GAF-like_dom_sf"/>
</dbReference>
<feature type="domain" description="Histidine kinase" evidence="4">
    <location>
        <begin position="210"/>
        <end position="426"/>
    </location>
</feature>
<dbReference type="PANTHER" id="PTHR43065">
    <property type="entry name" value="SENSOR HISTIDINE KINASE"/>
    <property type="match status" value="1"/>
</dbReference>
<comment type="caution">
    <text evidence="5">The sequence shown here is derived from an EMBL/GenBank/DDBJ whole genome shotgun (WGS) entry which is preliminary data.</text>
</comment>
<evidence type="ECO:0000256" key="1">
    <source>
        <dbReference type="ARBA" id="ARBA00000085"/>
    </source>
</evidence>
<sequence>MSAESRQGEGSGSPASFDAARLQLAKLHASPESRLRELWLQLAEIAARNLNVERVGVWILADEDRALRCRYLLQLSNHQVFQGAVLRAQDFPSYFQALHEQRTVAADNALSATTTAQLRDAYLEPLGITSLLDAPIYLGGKVVGVVCHEHIGAPRVWTEQESDFAAAVADTISRVYGEYEYRHVETALESYQRHLMELHRMEALGRMAAGVAHDFRGIVSIALGFTELLRRVPNLAPQADHYAQRVIDALQRGQALTEEIVSFGKDDPVAPRVLDITAALSKCSQMFRLLLGASIRLRVRGSGSVSRVFMDASQFERMMLNLVLNARDAMPTGGELDIDYEDAVIGDEDDERATYVAIYVRDTGAGMDETTRLNAFKPFFTTKGDRGTGLGLVIVDQIVSRAGGRVKIDSEPGRGTTMQVYLPRIAAAVA</sequence>
<dbReference type="SUPFAM" id="SSF55781">
    <property type="entry name" value="GAF domain-like"/>
    <property type="match status" value="1"/>
</dbReference>
<dbReference type="Gene3D" id="1.10.287.130">
    <property type="match status" value="1"/>
</dbReference>
<dbReference type="InterPro" id="IPR036890">
    <property type="entry name" value="HATPase_C_sf"/>
</dbReference>
<dbReference type="SMART" id="SM00388">
    <property type="entry name" value="HisKA"/>
    <property type="match status" value="1"/>
</dbReference>
<evidence type="ECO:0000313" key="5">
    <source>
        <dbReference type="EMBL" id="MBM0107582.1"/>
    </source>
</evidence>